<organism evidence="13 14">
    <name type="scientific">Emcibacter nanhaiensis</name>
    <dbReference type="NCBI Taxonomy" id="1505037"/>
    <lineage>
        <taxon>Bacteria</taxon>
        <taxon>Pseudomonadati</taxon>
        <taxon>Pseudomonadota</taxon>
        <taxon>Alphaproteobacteria</taxon>
        <taxon>Emcibacterales</taxon>
        <taxon>Emcibacteraceae</taxon>
        <taxon>Emcibacter</taxon>
    </lineage>
</organism>
<dbReference type="PANTHER" id="PTHR22939:SF129">
    <property type="entry name" value="SERINE PROTEASE HTRA2, MITOCHONDRIAL"/>
    <property type="match status" value="1"/>
</dbReference>
<sequence length="478" mass="51155">MKRSCVTLLGAILMGLMITGATHGADRKVPQSQAEVTLSYSPIVKKAAPAVVNIYTKRVIKTRSRSPFFDDPFFQRFFGQGLGGMPRERIERSLGSGVIVRENGTIVTNHHVIDGADEIVVALSDRREFSAEVILDDAQTDLAVLKIDGVKGRLPVLEFADSDEVEVGDLVLAIGNPFGVGQTVTSGIVSALARTQLQLSNYQSYIQTDAAVNPGNSGGALIGMDGRLLGINSAIFSRSGGSNGIGFAIPANMVHFVVTSALSGGKVVRPWFGANGQAVTSEIAESLGLDRPGGVLVDNIYPDGPADKAGIEQGDVILSVDGKEVFDPQAIRYHIGLERVGGEVPVEILRGDDRRTVMMPLAPAVEDPPRDITVLEGNHIFTGLKVANLSPAYADELGLSMFDKGVIVLSVDRVSPVRRLGVVRPGDFVESVNGNKVETVDQLQDLLNDVDRDMSFGIRRQGRLIECGVRGNSSYYCR</sequence>
<dbReference type="SUPFAM" id="SSF50156">
    <property type="entry name" value="PDZ domain-like"/>
    <property type="match status" value="2"/>
</dbReference>
<protein>
    <submittedName>
        <fullName evidence="13">DegQ family serine endoprotease</fullName>
    </submittedName>
</protein>
<comment type="similarity">
    <text evidence="2">Belongs to the peptidase S1C family.</text>
</comment>
<evidence type="ECO:0000256" key="4">
    <source>
        <dbReference type="ARBA" id="ARBA00022729"/>
    </source>
</evidence>
<dbReference type="PROSITE" id="PS50106">
    <property type="entry name" value="PDZ"/>
    <property type="match status" value="2"/>
</dbReference>
<keyword evidence="3 13" id="KW-0645">Protease</keyword>
<dbReference type="Pfam" id="PF13365">
    <property type="entry name" value="Trypsin_2"/>
    <property type="match status" value="1"/>
</dbReference>
<feature type="signal peptide" evidence="11">
    <location>
        <begin position="1"/>
        <end position="24"/>
    </location>
</feature>
<dbReference type="InterPro" id="IPR041489">
    <property type="entry name" value="PDZ_6"/>
</dbReference>
<dbReference type="Gene3D" id="2.30.42.10">
    <property type="match status" value="2"/>
</dbReference>
<evidence type="ECO:0000256" key="7">
    <source>
        <dbReference type="ARBA" id="ARBA00022801"/>
    </source>
</evidence>
<dbReference type="Gene3D" id="2.40.10.120">
    <property type="match status" value="1"/>
</dbReference>
<feature type="binding site" evidence="10">
    <location>
        <position position="141"/>
    </location>
    <ligand>
        <name>substrate</name>
    </ligand>
</feature>
<feature type="binding site" evidence="10">
    <location>
        <begin position="215"/>
        <end position="217"/>
    </location>
    <ligand>
        <name>substrate</name>
    </ligand>
</feature>
<dbReference type="GO" id="GO:0004252">
    <property type="term" value="F:serine-type endopeptidase activity"/>
    <property type="evidence" value="ECO:0007669"/>
    <property type="project" value="InterPro"/>
</dbReference>
<evidence type="ECO:0000256" key="8">
    <source>
        <dbReference type="ARBA" id="ARBA00022825"/>
    </source>
</evidence>
<dbReference type="CDD" id="cd10839">
    <property type="entry name" value="cpPDZ1_DegP-like"/>
    <property type="match status" value="1"/>
</dbReference>
<dbReference type="PRINTS" id="PR00834">
    <property type="entry name" value="PROTEASES2C"/>
</dbReference>
<dbReference type="InterPro" id="IPR009003">
    <property type="entry name" value="Peptidase_S1_PA"/>
</dbReference>
<keyword evidence="8" id="KW-0720">Serine protease</keyword>
<keyword evidence="6" id="KW-0574">Periplasm</keyword>
<dbReference type="InterPro" id="IPR001940">
    <property type="entry name" value="Peptidase_S1C"/>
</dbReference>
<evidence type="ECO:0000256" key="2">
    <source>
        <dbReference type="ARBA" id="ARBA00010541"/>
    </source>
</evidence>
<dbReference type="GO" id="GO:0006508">
    <property type="term" value="P:proteolysis"/>
    <property type="evidence" value="ECO:0007669"/>
    <property type="project" value="UniProtKB-KW"/>
</dbReference>
<gene>
    <name evidence="13" type="ORF">FIV46_07685</name>
</gene>
<dbReference type="OrthoDB" id="9758917at2"/>
<evidence type="ECO:0000256" key="9">
    <source>
        <dbReference type="PIRSR" id="PIRSR611782-1"/>
    </source>
</evidence>
<dbReference type="EMBL" id="VFIY01000006">
    <property type="protein sequence ID" value="TPD60604.1"/>
    <property type="molecule type" value="Genomic_DNA"/>
</dbReference>
<dbReference type="AlphaFoldDB" id="A0A501PL03"/>
<dbReference type="Pfam" id="PF13180">
    <property type="entry name" value="PDZ_2"/>
    <property type="match status" value="1"/>
</dbReference>
<dbReference type="InterPro" id="IPR001478">
    <property type="entry name" value="PDZ"/>
</dbReference>
<dbReference type="RefSeq" id="WP_139940142.1">
    <property type="nucleotide sequence ID" value="NZ_JBHSYP010000008.1"/>
</dbReference>
<keyword evidence="4 11" id="KW-0732">Signal</keyword>
<feature type="binding site" evidence="10">
    <location>
        <position position="111"/>
    </location>
    <ligand>
        <name>substrate</name>
    </ligand>
</feature>
<feature type="active site" description="Charge relay system" evidence="9">
    <location>
        <position position="217"/>
    </location>
</feature>
<evidence type="ECO:0000313" key="13">
    <source>
        <dbReference type="EMBL" id="TPD60604.1"/>
    </source>
</evidence>
<reference evidence="14" key="1">
    <citation type="submission" date="2019-06" db="EMBL/GenBank/DDBJ databases">
        <title>The complete genome of Emcibacter congregatus ZYLT.</title>
        <authorList>
            <person name="Zhao Z."/>
        </authorList>
    </citation>
    <scope>NUCLEOTIDE SEQUENCE [LARGE SCALE GENOMIC DNA]</scope>
    <source>
        <strain evidence="14">MCCC 1A06723</strain>
    </source>
</reference>
<dbReference type="PANTHER" id="PTHR22939">
    <property type="entry name" value="SERINE PROTEASE FAMILY S1C HTRA-RELATED"/>
    <property type="match status" value="1"/>
</dbReference>
<dbReference type="Pfam" id="PF17820">
    <property type="entry name" value="PDZ_6"/>
    <property type="match status" value="1"/>
</dbReference>
<name>A0A501PL03_9PROT</name>
<dbReference type="InterPro" id="IPR011782">
    <property type="entry name" value="Pept_S1C_Do"/>
</dbReference>
<keyword evidence="7" id="KW-0378">Hydrolase</keyword>
<evidence type="ECO:0000256" key="10">
    <source>
        <dbReference type="PIRSR" id="PIRSR611782-2"/>
    </source>
</evidence>
<feature type="active site" description="Charge relay system" evidence="9">
    <location>
        <position position="111"/>
    </location>
</feature>
<feature type="domain" description="PDZ" evidence="12">
    <location>
        <begin position="287"/>
        <end position="352"/>
    </location>
</feature>
<keyword evidence="14" id="KW-1185">Reference proteome</keyword>
<dbReference type="SUPFAM" id="SSF50494">
    <property type="entry name" value="Trypsin-like serine proteases"/>
    <property type="match status" value="1"/>
</dbReference>
<evidence type="ECO:0000256" key="1">
    <source>
        <dbReference type="ARBA" id="ARBA00004418"/>
    </source>
</evidence>
<evidence type="ECO:0000256" key="6">
    <source>
        <dbReference type="ARBA" id="ARBA00022764"/>
    </source>
</evidence>
<evidence type="ECO:0000256" key="5">
    <source>
        <dbReference type="ARBA" id="ARBA00022737"/>
    </source>
</evidence>
<accession>A0A501PL03</accession>
<comment type="subcellular location">
    <subcellularLocation>
        <location evidence="1">Periplasm</location>
    </subcellularLocation>
</comment>
<comment type="caution">
    <text evidence="13">The sequence shown here is derived from an EMBL/GenBank/DDBJ whole genome shotgun (WGS) entry which is preliminary data.</text>
</comment>
<evidence type="ECO:0000259" key="12">
    <source>
        <dbReference type="PROSITE" id="PS50106"/>
    </source>
</evidence>
<dbReference type="Proteomes" id="UP000319148">
    <property type="component" value="Unassembled WGS sequence"/>
</dbReference>
<feature type="domain" description="PDZ" evidence="12">
    <location>
        <begin position="386"/>
        <end position="462"/>
    </location>
</feature>
<feature type="chain" id="PRO_5038918753" evidence="11">
    <location>
        <begin position="25"/>
        <end position="478"/>
    </location>
</feature>
<dbReference type="NCBIfam" id="TIGR02037">
    <property type="entry name" value="degP_htrA_DO"/>
    <property type="match status" value="1"/>
</dbReference>
<keyword evidence="5" id="KW-0677">Repeat</keyword>
<dbReference type="SMART" id="SM00228">
    <property type="entry name" value="PDZ"/>
    <property type="match status" value="2"/>
</dbReference>
<evidence type="ECO:0000256" key="11">
    <source>
        <dbReference type="SAM" id="SignalP"/>
    </source>
</evidence>
<dbReference type="GO" id="GO:0042597">
    <property type="term" value="C:periplasmic space"/>
    <property type="evidence" value="ECO:0007669"/>
    <property type="project" value="UniProtKB-SubCell"/>
</dbReference>
<evidence type="ECO:0000256" key="3">
    <source>
        <dbReference type="ARBA" id="ARBA00022670"/>
    </source>
</evidence>
<feature type="active site" description="Charge relay system" evidence="9">
    <location>
        <position position="141"/>
    </location>
</feature>
<evidence type="ECO:0000313" key="14">
    <source>
        <dbReference type="Proteomes" id="UP000319148"/>
    </source>
</evidence>
<dbReference type="InterPro" id="IPR036034">
    <property type="entry name" value="PDZ_sf"/>
</dbReference>
<proteinExistence type="inferred from homology"/>